<dbReference type="AlphaFoldDB" id="A0A6P1PW02"/>
<dbReference type="InterPro" id="IPR047525">
    <property type="entry name" value="TfoX-like"/>
</dbReference>
<name>A0A6P1PW02_9GAMM</name>
<sequence>MDTQQRIAQSKAQLAALGNITVRSQFGGYSLAVEKVVFALIANGELYLRGCETLNSYIRISKQLLSPLVINKKGLPVILHYYHINEALWADRPLLIKLSKSSLALARQQKNARRNNVRVKDLPNMGVRMEMLLREIGINSVHALREAGAKDCWLRLRARNQHLGLNCLLALQGAISGHHQAALPAEVKEELRHWFYHTVNAGKGRHR</sequence>
<accession>A0A6P1PW02</accession>
<feature type="domain" description="TfoX N-terminal" evidence="1">
    <location>
        <begin position="13"/>
        <end position="104"/>
    </location>
</feature>
<dbReference type="Pfam" id="PF04993">
    <property type="entry name" value="TfoX_N"/>
    <property type="match status" value="1"/>
</dbReference>
<dbReference type="InterPro" id="IPR007077">
    <property type="entry name" value="TfoX_C"/>
</dbReference>
<dbReference type="Proteomes" id="UP000464053">
    <property type="component" value="Chromosome"/>
</dbReference>
<dbReference type="PANTHER" id="PTHR36121">
    <property type="entry name" value="PROTEIN SXY"/>
    <property type="match status" value="1"/>
</dbReference>
<evidence type="ECO:0000313" key="4">
    <source>
        <dbReference type="Proteomes" id="UP000464053"/>
    </source>
</evidence>
<dbReference type="Gene3D" id="1.10.150.20">
    <property type="entry name" value="5' to 3' exonuclease, C-terminal subdomain"/>
    <property type="match status" value="1"/>
</dbReference>
<dbReference type="RefSeq" id="WP_160620608.1">
    <property type="nucleotide sequence ID" value="NZ_CP028271.1"/>
</dbReference>
<dbReference type="SUPFAM" id="SSF159894">
    <property type="entry name" value="YgaC/TfoX-N like"/>
    <property type="match status" value="1"/>
</dbReference>
<dbReference type="PANTHER" id="PTHR36121:SF1">
    <property type="entry name" value="PROTEIN SXY"/>
    <property type="match status" value="1"/>
</dbReference>
<proteinExistence type="predicted"/>
<dbReference type="Gene3D" id="3.30.1460.30">
    <property type="entry name" value="YgaC/TfoX-N like chaperone"/>
    <property type="match status" value="1"/>
</dbReference>
<evidence type="ECO:0000313" key="3">
    <source>
        <dbReference type="EMBL" id="QHM70523.1"/>
    </source>
</evidence>
<protein>
    <submittedName>
        <fullName evidence="3">DNA transformation protein TfoX1</fullName>
    </submittedName>
</protein>
<gene>
    <name evidence="3" type="primary">tfoX1</name>
    <name evidence="3" type="ORF">C7M51_00796</name>
</gene>
<dbReference type="InterPro" id="IPR007076">
    <property type="entry name" value="TfoX_N"/>
</dbReference>
<dbReference type="GO" id="GO:0030420">
    <property type="term" value="P:establishment of competence for transformation"/>
    <property type="evidence" value="ECO:0007669"/>
    <property type="project" value="InterPro"/>
</dbReference>
<dbReference type="InterPro" id="IPR026256">
    <property type="entry name" value="TfoX-like_gammaprotbact"/>
</dbReference>
<keyword evidence="4" id="KW-1185">Reference proteome</keyword>
<organism evidence="3 4">
    <name type="scientific">Mixta intestinalis</name>
    <dbReference type="NCBI Taxonomy" id="1615494"/>
    <lineage>
        <taxon>Bacteria</taxon>
        <taxon>Pseudomonadati</taxon>
        <taxon>Pseudomonadota</taxon>
        <taxon>Gammaproteobacteria</taxon>
        <taxon>Enterobacterales</taxon>
        <taxon>Erwiniaceae</taxon>
        <taxon>Mixta</taxon>
    </lineage>
</organism>
<reference evidence="3 4" key="1">
    <citation type="submission" date="2018-03" db="EMBL/GenBank/DDBJ databases">
        <title>Pantoea intestinalis SRCM103226 isolated form the mealworm.</title>
        <authorList>
            <person name="Jeong D.-Y."/>
            <person name="Kim J.W."/>
        </authorList>
    </citation>
    <scope>NUCLEOTIDE SEQUENCE [LARGE SCALE GENOMIC DNA]</scope>
    <source>
        <strain evidence="3 4">SRCM103226</strain>
    </source>
</reference>
<dbReference type="Pfam" id="PF04994">
    <property type="entry name" value="TfoX_C"/>
    <property type="match status" value="1"/>
</dbReference>
<dbReference type="EMBL" id="CP028271">
    <property type="protein sequence ID" value="QHM70523.1"/>
    <property type="molecule type" value="Genomic_DNA"/>
</dbReference>
<evidence type="ECO:0000259" key="1">
    <source>
        <dbReference type="Pfam" id="PF04993"/>
    </source>
</evidence>
<feature type="domain" description="TfoX C-terminal" evidence="2">
    <location>
        <begin position="117"/>
        <end position="194"/>
    </location>
</feature>
<dbReference type="PIRSF" id="PIRSF028788">
    <property type="entry name" value="TfoX_Sxy"/>
    <property type="match status" value="1"/>
</dbReference>
<evidence type="ECO:0000259" key="2">
    <source>
        <dbReference type="Pfam" id="PF04994"/>
    </source>
</evidence>
<dbReference type="KEGG" id="mint:C7M51_00796"/>
<dbReference type="OrthoDB" id="4225809at2"/>